<dbReference type="InterPro" id="IPR029052">
    <property type="entry name" value="Metallo-depent_PP-like"/>
</dbReference>
<dbReference type="SUPFAM" id="SSF56300">
    <property type="entry name" value="Metallo-dependent phosphatases"/>
    <property type="match status" value="1"/>
</dbReference>
<name>A0ABQ5U4J1_9PROT</name>
<dbReference type="NCBIfam" id="TIGR00282">
    <property type="entry name" value="TIGR00282 family metallophosphoesterase"/>
    <property type="match status" value="1"/>
</dbReference>
<dbReference type="RefSeq" id="WP_169560373.1">
    <property type="nucleotide sequence ID" value="NZ_BSNF01000006.1"/>
</dbReference>
<accession>A0ABQ5U4J1</accession>
<dbReference type="CDD" id="cd07382">
    <property type="entry name" value="MPP_DR1281"/>
    <property type="match status" value="1"/>
</dbReference>
<dbReference type="PANTHER" id="PTHR36303">
    <property type="entry name" value="2',3'-CYCLIC-NUCLEOTIDE 2'-PHOSPHODIESTERASE"/>
    <property type="match status" value="1"/>
</dbReference>
<comment type="caution">
    <text evidence="1">The sequence shown here is derived from an EMBL/GenBank/DDBJ whole genome shotgun (WGS) entry which is preliminary data.</text>
</comment>
<dbReference type="PANTHER" id="PTHR36303:SF1">
    <property type="entry name" value="2',3'-CYCLIC-NUCLEOTIDE 2'-PHOSPHODIESTERASE"/>
    <property type="match status" value="1"/>
</dbReference>
<reference evidence="1" key="2">
    <citation type="submission" date="2023-01" db="EMBL/GenBank/DDBJ databases">
        <title>Draft genome sequence of Sneathiella chinensis strain NBRC 103408.</title>
        <authorList>
            <person name="Sun Q."/>
            <person name="Mori K."/>
        </authorList>
    </citation>
    <scope>NUCLEOTIDE SEQUENCE</scope>
    <source>
        <strain evidence="1">NBRC 103408</strain>
    </source>
</reference>
<dbReference type="PIRSF" id="PIRSF004789">
    <property type="entry name" value="DR1281"/>
    <property type="match status" value="1"/>
</dbReference>
<dbReference type="Proteomes" id="UP001161409">
    <property type="component" value="Unassembled WGS sequence"/>
</dbReference>
<dbReference type="Pfam" id="PF13277">
    <property type="entry name" value="YmdB"/>
    <property type="match status" value="1"/>
</dbReference>
<dbReference type="EMBL" id="BSNF01000006">
    <property type="protein sequence ID" value="GLQ06321.1"/>
    <property type="molecule type" value="Genomic_DNA"/>
</dbReference>
<keyword evidence="2" id="KW-1185">Reference proteome</keyword>
<proteinExistence type="predicted"/>
<dbReference type="Gene3D" id="3.60.21.10">
    <property type="match status" value="1"/>
</dbReference>
<sequence>MRLLYCGDVVGRSGRDVVLERMPEIRERLGIDFAVVNGENSASGFGITEKICAAFYETGTDCIVLGNHSFDQKDIVSYMETDKRLIRPANYPEGTPGRGAAVFKTRAGKTIMVIQVMGRVFMDPLEDPFAAVDRLLATGRLGQKYDFILVDIHGEATSEKMAMGHFCDGRVSAVVGSHSHVPTADAQILPGGTAYQTDAGMCGDYNSVIGMDKEEPIRRFTRKIPGGRFTPALGDATLCGIFVETDDATGLATRVAPVRLGGRLAECWPDV</sequence>
<dbReference type="InterPro" id="IPR005235">
    <property type="entry name" value="YmdB-like"/>
</dbReference>
<organism evidence="1 2">
    <name type="scientific">Sneathiella chinensis</name>
    <dbReference type="NCBI Taxonomy" id="349750"/>
    <lineage>
        <taxon>Bacteria</taxon>
        <taxon>Pseudomonadati</taxon>
        <taxon>Pseudomonadota</taxon>
        <taxon>Alphaproteobacteria</taxon>
        <taxon>Sneathiellales</taxon>
        <taxon>Sneathiellaceae</taxon>
        <taxon>Sneathiella</taxon>
    </lineage>
</organism>
<protein>
    <submittedName>
        <fullName evidence="1">Metallophosphoesterase</fullName>
    </submittedName>
</protein>
<gene>
    <name evidence="1" type="ORF">GCM10007924_15420</name>
</gene>
<evidence type="ECO:0000313" key="2">
    <source>
        <dbReference type="Proteomes" id="UP001161409"/>
    </source>
</evidence>
<evidence type="ECO:0000313" key="1">
    <source>
        <dbReference type="EMBL" id="GLQ06321.1"/>
    </source>
</evidence>
<reference evidence="1" key="1">
    <citation type="journal article" date="2014" name="Int. J. Syst. Evol. Microbiol.">
        <title>Complete genome of a new Firmicutes species belonging to the dominant human colonic microbiota ('Ruminococcus bicirculans') reveals two chromosomes and a selective capacity to utilize plant glucans.</title>
        <authorList>
            <consortium name="NISC Comparative Sequencing Program"/>
            <person name="Wegmann U."/>
            <person name="Louis P."/>
            <person name="Goesmann A."/>
            <person name="Henrissat B."/>
            <person name="Duncan S.H."/>
            <person name="Flint H.J."/>
        </authorList>
    </citation>
    <scope>NUCLEOTIDE SEQUENCE</scope>
    <source>
        <strain evidence="1">NBRC 103408</strain>
    </source>
</reference>